<proteinExistence type="predicted"/>
<dbReference type="Gene3D" id="3.40.50.150">
    <property type="entry name" value="Vaccinia Virus protein VP39"/>
    <property type="match status" value="1"/>
</dbReference>
<dbReference type="Pfam" id="PF13649">
    <property type="entry name" value="Methyltransf_25"/>
    <property type="match status" value="1"/>
</dbReference>
<feature type="region of interest" description="Disordered" evidence="4">
    <location>
        <begin position="265"/>
        <end position="325"/>
    </location>
</feature>
<dbReference type="EMBL" id="JAVREN010000030">
    <property type="protein sequence ID" value="MDT0309072.1"/>
    <property type="molecule type" value="Genomic_DNA"/>
</dbReference>
<evidence type="ECO:0000313" key="6">
    <source>
        <dbReference type="EMBL" id="MDT0309072.1"/>
    </source>
</evidence>
<evidence type="ECO:0000256" key="2">
    <source>
        <dbReference type="ARBA" id="ARBA00022679"/>
    </source>
</evidence>
<dbReference type="CDD" id="cd02440">
    <property type="entry name" value="AdoMet_MTases"/>
    <property type="match status" value="1"/>
</dbReference>
<feature type="compositionally biased region" description="Low complexity" evidence="4">
    <location>
        <begin position="303"/>
        <end position="317"/>
    </location>
</feature>
<dbReference type="GO" id="GO:0008168">
    <property type="term" value="F:methyltransferase activity"/>
    <property type="evidence" value="ECO:0007669"/>
    <property type="project" value="UniProtKB-KW"/>
</dbReference>
<evidence type="ECO:0000313" key="7">
    <source>
        <dbReference type="Proteomes" id="UP001183388"/>
    </source>
</evidence>
<dbReference type="InterPro" id="IPR029063">
    <property type="entry name" value="SAM-dependent_MTases_sf"/>
</dbReference>
<keyword evidence="1 6" id="KW-0489">Methyltransferase</keyword>
<dbReference type="GO" id="GO:0032259">
    <property type="term" value="P:methylation"/>
    <property type="evidence" value="ECO:0007669"/>
    <property type="project" value="UniProtKB-KW"/>
</dbReference>
<dbReference type="Proteomes" id="UP001183388">
    <property type="component" value="Unassembled WGS sequence"/>
</dbReference>
<evidence type="ECO:0000259" key="5">
    <source>
        <dbReference type="Pfam" id="PF13649"/>
    </source>
</evidence>
<dbReference type="PANTHER" id="PTHR43464">
    <property type="entry name" value="METHYLTRANSFERASE"/>
    <property type="match status" value="1"/>
</dbReference>
<name>A0ABU2LC33_9ACTN</name>
<keyword evidence="2" id="KW-0808">Transferase</keyword>
<keyword evidence="3" id="KW-0949">S-adenosyl-L-methionine</keyword>
<evidence type="ECO:0000256" key="1">
    <source>
        <dbReference type="ARBA" id="ARBA00022603"/>
    </source>
</evidence>
<comment type="caution">
    <text evidence="6">The sequence shown here is derived from an EMBL/GenBank/DDBJ whole genome shotgun (WGS) entry which is preliminary data.</text>
</comment>
<organism evidence="6 7">
    <name type="scientific">Streptomyces boetiae</name>
    <dbReference type="NCBI Taxonomy" id="3075541"/>
    <lineage>
        <taxon>Bacteria</taxon>
        <taxon>Bacillati</taxon>
        <taxon>Actinomycetota</taxon>
        <taxon>Actinomycetes</taxon>
        <taxon>Kitasatosporales</taxon>
        <taxon>Streptomycetaceae</taxon>
        <taxon>Streptomyces</taxon>
    </lineage>
</organism>
<feature type="domain" description="Methyltransferase" evidence="5">
    <location>
        <begin position="49"/>
        <end position="138"/>
    </location>
</feature>
<dbReference type="RefSeq" id="WP_311632023.1">
    <property type="nucleotide sequence ID" value="NZ_JAVREN010000030.1"/>
</dbReference>
<accession>A0ABU2LC33</accession>
<dbReference type="PANTHER" id="PTHR43464:SF19">
    <property type="entry name" value="UBIQUINONE BIOSYNTHESIS O-METHYLTRANSFERASE, MITOCHONDRIAL"/>
    <property type="match status" value="1"/>
</dbReference>
<sequence length="325" mass="34123">MEIAPEILAFYTEKITEADRLTASADGQLELIRTQELLRRRLPAPPAAVLDVGGGPGTHARWLIEDGYGVHLVDPVPRHVEQARQVPGCTAALGDARQLAAADASFDVVLLLGPLYHLDAEGRRRALGEAFRVLRPGGLLAAAAINRYASLFEHTALAHLHREDVRESIGAILESGVHDGKKSFTTAYFHTGEQLREEVTTAHFENVEVTGVEGPAWSLLRATERLNSQSLTGTPLFASALAAARMAESFPDLLAAGSHLLTTAQRPDAGQTSARALGGPPCQAASPHAREAAPGAAPGQSGVGNAPASAGSSPHAPDQNTHAGE</sequence>
<gene>
    <name evidence="6" type="ORF">RM780_19205</name>
</gene>
<evidence type="ECO:0000256" key="3">
    <source>
        <dbReference type="ARBA" id="ARBA00022691"/>
    </source>
</evidence>
<dbReference type="SUPFAM" id="SSF53335">
    <property type="entry name" value="S-adenosyl-L-methionine-dependent methyltransferases"/>
    <property type="match status" value="1"/>
</dbReference>
<keyword evidence="7" id="KW-1185">Reference proteome</keyword>
<dbReference type="InterPro" id="IPR041698">
    <property type="entry name" value="Methyltransf_25"/>
</dbReference>
<protein>
    <submittedName>
        <fullName evidence="6">Methyltransferase domain-containing protein</fullName>
    </submittedName>
</protein>
<reference evidence="7" key="1">
    <citation type="submission" date="2023-07" db="EMBL/GenBank/DDBJ databases">
        <title>30 novel species of actinomycetes from the DSMZ collection.</title>
        <authorList>
            <person name="Nouioui I."/>
        </authorList>
    </citation>
    <scope>NUCLEOTIDE SEQUENCE [LARGE SCALE GENOMIC DNA]</scope>
    <source>
        <strain evidence="7">DSM 44917</strain>
    </source>
</reference>
<evidence type="ECO:0000256" key="4">
    <source>
        <dbReference type="SAM" id="MobiDB-lite"/>
    </source>
</evidence>
<feature type="compositionally biased region" description="Polar residues" evidence="4">
    <location>
        <begin position="265"/>
        <end position="274"/>
    </location>
</feature>